<dbReference type="EMBL" id="JBHRSW010000050">
    <property type="protein sequence ID" value="MFC3123362.1"/>
    <property type="molecule type" value="Genomic_DNA"/>
</dbReference>
<keyword evidence="2" id="KW-0731">Sigma factor</keyword>
<reference evidence="7" key="1">
    <citation type="journal article" date="2019" name="Int. J. Syst. Evol. Microbiol.">
        <title>The Global Catalogue of Microorganisms (GCM) 10K type strain sequencing project: providing services to taxonomists for standard genome sequencing and annotation.</title>
        <authorList>
            <consortium name="The Broad Institute Genomics Platform"/>
            <consortium name="The Broad Institute Genome Sequencing Center for Infectious Disease"/>
            <person name="Wu L."/>
            <person name="Ma J."/>
        </authorList>
    </citation>
    <scope>NUCLEOTIDE SEQUENCE [LARGE SCALE GENOMIC DNA]</scope>
    <source>
        <strain evidence="7">KCTC 52473</strain>
    </source>
</reference>
<keyword evidence="3" id="KW-0238">DNA-binding</keyword>
<dbReference type="NCBIfam" id="TIGR02937">
    <property type="entry name" value="sigma70-ECF"/>
    <property type="match status" value="1"/>
</dbReference>
<comment type="caution">
    <text evidence="6">The sequence shown here is derived from an EMBL/GenBank/DDBJ whole genome shotgun (WGS) entry which is preliminary data.</text>
</comment>
<gene>
    <name evidence="6" type="ORF">ACFOHL_17220</name>
</gene>
<dbReference type="Gene3D" id="1.10.10.10">
    <property type="entry name" value="Winged helix-like DNA-binding domain superfamily/Winged helix DNA-binding domain"/>
    <property type="match status" value="1"/>
</dbReference>
<evidence type="ECO:0000313" key="6">
    <source>
        <dbReference type="EMBL" id="MFC3123362.1"/>
    </source>
</evidence>
<evidence type="ECO:0000256" key="1">
    <source>
        <dbReference type="ARBA" id="ARBA00023015"/>
    </source>
</evidence>
<dbReference type="InterPro" id="IPR013249">
    <property type="entry name" value="RNA_pol_sigma70_r4_t2"/>
</dbReference>
<evidence type="ECO:0000313" key="7">
    <source>
        <dbReference type="Proteomes" id="UP001595478"/>
    </source>
</evidence>
<keyword evidence="1" id="KW-0805">Transcription regulation</keyword>
<protein>
    <submittedName>
        <fullName evidence="6">Sigma-70 family RNA polymerase sigma factor</fullName>
    </submittedName>
</protein>
<evidence type="ECO:0000259" key="5">
    <source>
        <dbReference type="Pfam" id="PF08281"/>
    </source>
</evidence>
<dbReference type="RefSeq" id="WP_376921482.1">
    <property type="nucleotide sequence ID" value="NZ_JBHRSW010000050.1"/>
</dbReference>
<dbReference type="InterPro" id="IPR039425">
    <property type="entry name" value="RNA_pol_sigma-70-like"/>
</dbReference>
<sequence>MYTSARNACIDEYKKHKKLSFISDIEYSEEQHQCEVNQLAQNQNIDADSTSLREAFDIALNSLPFYQKEAFCLQQEGFSIEDIAEITQTNKETCKTRLRYAREKLQAQMEAYHV</sequence>
<dbReference type="SUPFAM" id="SSF88659">
    <property type="entry name" value="Sigma3 and sigma4 domains of RNA polymerase sigma factors"/>
    <property type="match status" value="1"/>
</dbReference>
<evidence type="ECO:0000256" key="4">
    <source>
        <dbReference type="ARBA" id="ARBA00023163"/>
    </source>
</evidence>
<dbReference type="PANTHER" id="PTHR43133">
    <property type="entry name" value="RNA POLYMERASE ECF-TYPE SIGMA FACTO"/>
    <property type="match status" value="1"/>
</dbReference>
<dbReference type="PANTHER" id="PTHR43133:SF8">
    <property type="entry name" value="RNA POLYMERASE SIGMA FACTOR HI_1459-RELATED"/>
    <property type="match status" value="1"/>
</dbReference>
<evidence type="ECO:0000256" key="2">
    <source>
        <dbReference type="ARBA" id="ARBA00023082"/>
    </source>
</evidence>
<name>A0ABV7FSQ4_9ALTE</name>
<organism evidence="6 7">
    <name type="scientific">Agaribacter flavus</name>
    <dbReference type="NCBI Taxonomy" id="1902781"/>
    <lineage>
        <taxon>Bacteria</taxon>
        <taxon>Pseudomonadati</taxon>
        <taxon>Pseudomonadota</taxon>
        <taxon>Gammaproteobacteria</taxon>
        <taxon>Alteromonadales</taxon>
        <taxon>Alteromonadaceae</taxon>
        <taxon>Agaribacter</taxon>
    </lineage>
</organism>
<dbReference type="InterPro" id="IPR014284">
    <property type="entry name" value="RNA_pol_sigma-70_dom"/>
</dbReference>
<proteinExistence type="predicted"/>
<dbReference type="InterPro" id="IPR013324">
    <property type="entry name" value="RNA_pol_sigma_r3/r4-like"/>
</dbReference>
<keyword evidence="7" id="KW-1185">Reference proteome</keyword>
<accession>A0ABV7FSQ4</accession>
<dbReference type="Pfam" id="PF08281">
    <property type="entry name" value="Sigma70_r4_2"/>
    <property type="match status" value="1"/>
</dbReference>
<dbReference type="Proteomes" id="UP001595478">
    <property type="component" value="Unassembled WGS sequence"/>
</dbReference>
<evidence type="ECO:0000256" key="3">
    <source>
        <dbReference type="ARBA" id="ARBA00023125"/>
    </source>
</evidence>
<dbReference type="InterPro" id="IPR036388">
    <property type="entry name" value="WH-like_DNA-bd_sf"/>
</dbReference>
<keyword evidence="4" id="KW-0804">Transcription</keyword>
<feature type="domain" description="RNA polymerase sigma factor 70 region 4 type 2" evidence="5">
    <location>
        <begin position="56"/>
        <end position="105"/>
    </location>
</feature>